<evidence type="ECO:0000256" key="1">
    <source>
        <dbReference type="ARBA" id="ARBA00022857"/>
    </source>
</evidence>
<reference evidence="4" key="1">
    <citation type="submission" date="2024-05" db="EMBL/GenBank/DDBJ databases">
        <authorList>
            <person name="Yang L."/>
            <person name="Pan L."/>
        </authorList>
    </citation>
    <scope>NUCLEOTIDE SEQUENCE</scope>
    <source>
        <strain evidence="4">FCG-7</strain>
    </source>
</reference>
<accession>A0AAU7FF14</accession>
<dbReference type="AlphaFoldDB" id="A0AAU7FF14"/>
<dbReference type="SMART" id="SM00829">
    <property type="entry name" value="PKS_ER"/>
    <property type="match status" value="1"/>
</dbReference>
<dbReference type="GO" id="GO:0070402">
    <property type="term" value="F:NADPH binding"/>
    <property type="evidence" value="ECO:0007669"/>
    <property type="project" value="TreeGrafter"/>
</dbReference>
<dbReference type="InterPro" id="IPR011032">
    <property type="entry name" value="GroES-like_sf"/>
</dbReference>
<dbReference type="InterPro" id="IPR013154">
    <property type="entry name" value="ADH-like_N"/>
</dbReference>
<evidence type="ECO:0000313" key="4">
    <source>
        <dbReference type="EMBL" id="XBM02129.1"/>
    </source>
</evidence>
<dbReference type="KEGG" id="cmav:ABHF33_07655"/>
<dbReference type="CDD" id="cd05286">
    <property type="entry name" value="QOR2"/>
    <property type="match status" value="1"/>
</dbReference>
<dbReference type="InterPro" id="IPR036291">
    <property type="entry name" value="NAD(P)-bd_dom_sf"/>
</dbReference>
<dbReference type="FunFam" id="3.40.50.720:FF:000053">
    <property type="entry name" value="Quinone oxidoreductase 1"/>
    <property type="match status" value="1"/>
</dbReference>
<sequence length="335" mass="34968">MSPPAANTPTNTSAQQIIIEQHGDEQQMLLRSTTINAPAAGEVLLRQTAIGLNFIDTYHRSGLYPLSLPSGLGLEACGVVEAVGDGVSEFLVGDRVAYAGGAVGAYTTHRIMPEAKLVLVPEHIPDDVAAATLLRGMTAQYLLKQTFPVTAGQTILVHAAAGGVGQILCQWAQSLGVTVIGTAGGAAKVAQAQAWCDHVLDYSSEAWVAQVRELTQGQGVPVVYDGVGAATFLPSLDCLSPRGLMVSFGNASGAVDAFNLGVLASKGSLFVTRPTLAHYTASRAALLACANDYWQALLQGRVRPVIGQRYALADVAQAHRDLAQRKTSGATVLIP</sequence>
<dbReference type="EMBL" id="CP157355">
    <property type="protein sequence ID" value="XBM02129.1"/>
    <property type="molecule type" value="Genomic_DNA"/>
</dbReference>
<dbReference type="SUPFAM" id="SSF51735">
    <property type="entry name" value="NAD(P)-binding Rossmann-fold domains"/>
    <property type="match status" value="1"/>
</dbReference>
<dbReference type="Gene3D" id="3.90.180.10">
    <property type="entry name" value="Medium-chain alcohol dehydrogenases, catalytic domain"/>
    <property type="match status" value="1"/>
</dbReference>
<dbReference type="RefSeq" id="WP_348946403.1">
    <property type="nucleotide sequence ID" value="NZ_CP157355.1"/>
</dbReference>
<keyword evidence="2" id="KW-0560">Oxidoreductase</keyword>
<dbReference type="GO" id="GO:0003960">
    <property type="term" value="F:quinone reductase (NADPH) activity"/>
    <property type="evidence" value="ECO:0007669"/>
    <property type="project" value="InterPro"/>
</dbReference>
<name>A0AAU7FF14_9NEIS</name>
<dbReference type="Pfam" id="PF08240">
    <property type="entry name" value="ADH_N"/>
    <property type="match status" value="1"/>
</dbReference>
<dbReference type="Pfam" id="PF00107">
    <property type="entry name" value="ADH_zinc_N"/>
    <property type="match status" value="1"/>
</dbReference>
<evidence type="ECO:0000259" key="3">
    <source>
        <dbReference type="SMART" id="SM00829"/>
    </source>
</evidence>
<dbReference type="GO" id="GO:0035925">
    <property type="term" value="F:mRNA 3'-UTR AU-rich region binding"/>
    <property type="evidence" value="ECO:0007669"/>
    <property type="project" value="TreeGrafter"/>
</dbReference>
<dbReference type="Gene3D" id="3.40.50.720">
    <property type="entry name" value="NAD(P)-binding Rossmann-like Domain"/>
    <property type="match status" value="1"/>
</dbReference>
<dbReference type="InterPro" id="IPR020843">
    <property type="entry name" value="ER"/>
</dbReference>
<evidence type="ECO:0000256" key="2">
    <source>
        <dbReference type="ARBA" id="ARBA00023002"/>
    </source>
</evidence>
<keyword evidence="1" id="KW-0521">NADP</keyword>
<organism evidence="4">
    <name type="scientific">Chitinibacter mangrovi</name>
    <dbReference type="NCBI Taxonomy" id="3153927"/>
    <lineage>
        <taxon>Bacteria</taxon>
        <taxon>Pseudomonadati</taxon>
        <taxon>Pseudomonadota</taxon>
        <taxon>Betaproteobacteria</taxon>
        <taxon>Neisseriales</taxon>
        <taxon>Chitinibacteraceae</taxon>
        <taxon>Chitinibacter</taxon>
    </lineage>
</organism>
<dbReference type="SUPFAM" id="SSF50129">
    <property type="entry name" value="GroES-like"/>
    <property type="match status" value="1"/>
</dbReference>
<gene>
    <name evidence="4" type="ORF">ABHF33_07655</name>
</gene>
<dbReference type="PANTHER" id="PTHR48106:SF13">
    <property type="entry name" value="QUINONE OXIDOREDUCTASE-RELATED"/>
    <property type="match status" value="1"/>
</dbReference>
<feature type="domain" description="Enoyl reductase (ER)" evidence="3">
    <location>
        <begin position="23"/>
        <end position="333"/>
    </location>
</feature>
<dbReference type="InterPro" id="IPR047618">
    <property type="entry name" value="QOR-like"/>
</dbReference>
<protein>
    <submittedName>
        <fullName evidence="4">Quinone oxidoreductase</fullName>
    </submittedName>
</protein>
<proteinExistence type="predicted"/>
<dbReference type="PANTHER" id="PTHR48106">
    <property type="entry name" value="QUINONE OXIDOREDUCTASE PIG3-RELATED"/>
    <property type="match status" value="1"/>
</dbReference>
<dbReference type="GO" id="GO:0005829">
    <property type="term" value="C:cytosol"/>
    <property type="evidence" value="ECO:0007669"/>
    <property type="project" value="TreeGrafter"/>
</dbReference>
<dbReference type="InterPro" id="IPR013149">
    <property type="entry name" value="ADH-like_C"/>
</dbReference>